<dbReference type="RefSeq" id="WP_139184073.1">
    <property type="nucleotide sequence ID" value="NZ_FNIT01000013.1"/>
</dbReference>
<dbReference type="Proteomes" id="UP000198793">
    <property type="component" value="Unassembled WGS sequence"/>
</dbReference>
<feature type="compositionally biased region" description="Low complexity" evidence="1">
    <location>
        <begin position="36"/>
        <end position="54"/>
    </location>
</feature>
<proteinExistence type="predicted"/>
<evidence type="ECO:0000313" key="3">
    <source>
        <dbReference type="EMBL" id="SDO78827.1"/>
    </source>
</evidence>
<dbReference type="STRING" id="1166073.SAMN05192530_11377"/>
<feature type="signal peptide" evidence="2">
    <location>
        <begin position="1"/>
        <end position="18"/>
    </location>
</feature>
<keyword evidence="2" id="KW-0732">Signal</keyword>
<gene>
    <name evidence="3" type="ORF">SAMN05192530_11377</name>
</gene>
<feature type="compositionally biased region" description="Pro residues" evidence="1">
    <location>
        <begin position="23"/>
        <end position="35"/>
    </location>
</feature>
<organism evidence="3 4">
    <name type="scientific">Aureimonas jatrophae</name>
    <dbReference type="NCBI Taxonomy" id="1166073"/>
    <lineage>
        <taxon>Bacteria</taxon>
        <taxon>Pseudomonadati</taxon>
        <taxon>Pseudomonadota</taxon>
        <taxon>Alphaproteobacteria</taxon>
        <taxon>Hyphomicrobiales</taxon>
        <taxon>Aurantimonadaceae</taxon>
        <taxon>Aureimonas</taxon>
    </lineage>
</organism>
<reference evidence="3" key="1">
    <citation type="submission" date="2016-10" db="EMBL/GenBank/DDBJ databases">
        <authorList>
            <person name="de Groot N.N."/>
        </authorList>
    </citation>
    <scope>NUCLEOTIDE SEQUENCE [LARGE SCALE GENOMIC DNA]</scope>
    <source>
        <strain evidence="3">L7-484</strain>
    </source>
</reference>
<evidence type="ECO:0008006" key="5">
    <source>
        <dbReference type="Google" id="ProtNLM"/>
    </source>
</evidence>
<protein>
    <recommendedName>
        <fullName evidence="5">DNA topoisomerase IV subunit B</fullName>
    </recommendedName>
</protein>
<name>A0A1H0MEP6_9HYPH</name>
<sequence>MRAAILTLSVFLATAAYAQDVTPPTPPAPYQPPAPNTQAQPAPAKVTAPATATEAAPVAPTDSVVLSAIANLAPMIGDVQILGPWTQDDRHGIWRSVMTQPVGETTGNRFFVQQIEEKSGNNTVIASTEITEIATIEGAVVGYRADPPAAGQESNLTVFFDIVPLDGEIAESYELFLSPGEPYRFGPATN</sequence>
<feature type="chain" id="PRO_5011787707" description="DNA topoisomerase IV subunit B" evidence="2">
    <location>
        <begin position="19"/>
        <end position="190"/>
    </location>
</feature>
<evidence type="ECO:0000256" key="2">
    <source>
        <dbReference type="SAM" id="SignalP"/>
    </source>
</evidence>
<evidence type="ECO:0000256" key="1">
    <source>
        <dbReference type="SAM" id="MobiDB-lite"/>
    </source>
</evidence>
<evidence type="ECO:0000313" key="4">
    <source>
        <dbReference type="Proteomes" id="UP000198793"/>
    </source>
</evidence>
<dbReference type="OrthoDB" id="7907870at2"/>
<accession>A0A1H0MEP6</accession>
<keyword evidence="4" id="KW-1185">Reference proteome</keyword>
<feature type="region of interest" description="Disordered" evidence="1">
    <location>
        <begin position="23"/>
        <end position="54"/>
    </location>
</feature>
<dbReference type="AlphaFoldDB" id="A0A1H0MEP6"/>
<dbReference type="EMBL" id="FNIT01000013">
    <property type="protein sequence ID" value="SDO78827.1"/>
    <property type="molecule type" value="Genomic_DNA"/>
</dbReference>